<evidence type="ECO:0000313" key="2">
    <source>
        <dbReference type="EMBL" id="EDX15937.1"/>
    </source>
</evidence>
<feature type="region of interest" description="Disordered" evidence="1">
    <location>
        <begin position="1"/>
        <end position="51"/>
    </location>
</feature>
<evidence type="ECO:0000256" key="1">
    <source>
        <dbReference type="SAM" id="MobiDB-lite"/>
    </source>
</evidence>
<name>B4NV62_DROSI</name>
<reference evidence="2 3" key="1">
    <citation type="journal article" date="2007" name="Nature">
        <title>Evolution of genes and genomes on the Drosophila phylogeny.</title>
        <authorList>
            <consortium name="Drosophila 12 Genomes Consortium"/>
            <person name="Clark A.G."/>
            <person name="Eisen M.B."/>
            <person name="Smith D.R."/>
            <person name="Bergman C.M."/>
            <person name="Oliver B."/>
            <person name="Markow T.A."/>
            <person name="Kaufman T.C."/>
            <person name="Kellis M."/>
            <person name="Gelbart W."/>
            <person name="Iyer V.N."/>
            <person name="Pollard D.A."/>
            <person name="Sackton T.B."/>
            <person name="Larracuente A.M."/>
            <person name="Singh N.D."/>
            <person name="Abad J.P."/>
            <person name="Abt D.N."/>
            <person name="Adryan B."/>
            <person name="Aguade M."/>
            <person name="Akashi H."/>
            <person name="Anderson W.W."/>
            <person name="Aquadro C.F."/>
            <person name="Ardell D.H."/>
            <person name="Arguello R."/>
            <person name="Artieri C.G."/>
            <person name="Barbash D.A."/>
            <person name="Barker D."/>
            <person name="Barsanti P."/>
            <person name="Batterham P."/>
            <person name="Batzoglou S."/>
            <person name="Begun D."/>
            <person name="Bhutkar A."/>
            <person name="Blanco E."/>
            <person name="Bosak S.A."/>
            <person name="Bradley R.K."/>
            <person name="Brand A.D."/>
            <person name="Brent M.R."/>
            <person name="Brooks A.N."/>
            <person name="Brown R.H."/>
            <person name="Butlin R.K."/>
            <person name="Caggese C."/>
            <person name="Calvi B.R."/>
            <person name="Bernardo de Carvalho A."/>
            <person name="Caspi A."/>
            <person name="Castrezana S."/>
            <person name="Celniker S.E."/>
            <person name="Chang J.L."/>
            <person name="Chapple C."/>
            <person name="Chatterji S."/>
            <person name="Chinwalla A."/>
            <person name="Civetta A."/>
            <person name="Clifton S.W."/>
            <person name="Comeron J.M."/>
            <person name="Costello J.C."/>
            <person name="Coyne J.A."/>
            <person name="Daub J."/>
            <person name="David R.G."/>
            <person name="Delcher A.L."/>
            <person name="Delehaunty K."/>
            <person name="Do C.B."/>
            <person name="Ebling H."/>
            <person name="Edwards K."/>
            <person name="Eickbush T."/>
            <person name="Evans J.D."/>
            <person name="Filipski A."/>
            <person name="Findeiss S."/>
            <person name="Freyhult E."/>
            <person name="Fulton L."/>
            <person name="Fulton R."/>
            <person name="Garcia A.C."/>
            <person name="Gardiner A."/>
            <person name="Garfield D.A."/>
            <person name="Garvin B.E."/>
            <person name="Gibson G."/>
            <person name="Gilbert D."/>
            <person name="Gnerre S."/>
            <person name="Godfrey J."/>
            <person name="Good R."/>
            <person name="Gotea V."/>
            <person name="Gravely B."/>
            <person name="Greenberg A.J."/>
            <person name="Griffiths-Jones S."/>
            <person name="Gross S."/>
            <person name="Guigo R."/>
            <person name="Gustafson E.A."/>
            <person name="Haerty W."/>
            <person name="Hahn M.W."/>
            <person name="Halligan D.L."/>
            <person name="Halpern A.L."/>
            <person name="Halter G.M."/>
            <person name="Han M.V."/>
            <person name="Heger A."/>
            <person name="Hillier L."/>
            <person name="Hinrichs A.S."/>
            <person name="Holmes I."/>
            <person name="Hoskins R.A."/>
            <person name="Hubisz M.J."/>
            <person name="Hultmark D."/>
            <person name="Huntley M.A."/>
            <person name="Jaffe D.B."/>
            <person name="Jagadeeshan S."/>
            <person name="Jeck W.R."/>
            <person name="Johnson J."/>
            <person name="Jones C.D."/>
            <person name="Jordan W.C."/>
            <person name="Karpen G.H."/>
            <person name="Kataoka E."/>
            <person name="Keightley P.D."/>
            <person name="Kheradpour P."/>
            <person name="Kirkness E.F."/>
            <person name="Koerich L.B."/>
            <person name="Kristiansen K."/>
            <person name="Kudrna D."/>
            <person name="Kulathinal R.J."/>
            <person name="Kumar S."/>
            <person name="Kwok R."/>
            <person name="Lander E."/>
            <person name="Langley C.H."/>
            <person name="Lapoint R."/>
            <person name="Lazzaro B.P."/>
            <person name="Lee S.J."/>
            <person name="Levesque L."/>
            <person name="Li R."/>
            <person name="Lin C.F."/>
            <person name="Lin M.F."/>
            <person name="Lindblad-Toh K."/>
            <person name="Llopart A."/>
            <person name="Long M."/>
            <person name="Low L."/>
            <person name="Lozovsky E."/>
            <person name="Lu J."/>
            <person name="Luo M."/>
            <person name="Machado C.A."/>
            <person name="Makalowski W."/>
            <person name="Marzo M."/>
            <person name="Matsuda M."/>
            <person name="Matzkin L."/>
            <person name="McAllister B."/>
            <person name="McBride C.S."/>
            <person name="McKernan B."/>
            <person name="McKernan K."/>
            <person name="Mendez-Lago M."/>
            <person name="Minx P."/>
            <person name="Mollenhauer M.U."/>
            <person name="Montooth K."/>
            <person name="Mount S.M."/>
            <person name="Mu X."/>
            <person name="Myers E."/>
            <person name="Negre B."/>
            <person name="Newfeld S."/>
            <person name="Nielsen R."/>
            <person name="Noor M.A."/>
            <person name="O'Grady P."/>
            <person name="Pachter L."/>
            <person name="Papaceit M."/>
            <person name="Parisi M.J."/>
            <person name="Parisi M."/>
            <person name="Parts L."/>
            <person name="Pedersen J.S."/>
            <person name="Pesole G."/>
            <person name="Phillippy A.M."/>
            <person name="Ponting C.P."/>
            <person name="Pop M."/>
            <person name="Porcelli D."/>
            <person name="Powell J.R."/>
            <person name="Prohaska S."/>
            <person name="Pruitt K."/>
            <person name="Puig M."/>
            <person name="Quesneville H."/>
            <person name="Ram K.R."/>
            <person name="Rand D."/>
            <person name="Rasmussen M.D."/>
            <person name="Reed L.K."/>
            <person name="Reenan R."/>
            <person name="Reily A."/>
            <person name="Remington K.A."/>
            <person name="Rieger T.T."/>
            <person name="Ritchie M.G."/>
            <person name="Robin C."/>
            <person name="Rogers Y.H."/>
            <person name="Rohde C."/>
            <person name="Rozas J."/>
            <person name="Rubenfield M.J."/>
            <person name="Ruiz A."/>
            <person name="Russo S."/>
            <person name="Salzberg S.L."/>
            <person name="Sanchez-Gracia A."/>
            <person name="Saranga D.J."/>
            <person name="Sato H."/>
            <person name="Schaeffer S.W."/>
            <person name="Schatz M.C."/>
            <person name="Schlenke T."/>
            <person name="Schwartz R."/>
            <person name="Segarra C."/>
            <person name="Singh R.S."/>
            <person name="Sirot L."/>
            <person name="Sirota M."/>
            <person name="Sisneros N.B."/>
            <person name="Smith C.D."/>
            <person name="Smith T.F."/>
            <person name="Spieth J."/>
            <person name="Stage D.E."/>
            <person name="Stark A."/>
            <person name="Stephan W."/>
            <person name="Strausberg R.L."/>
            <person name="Strempel S."/>
            <person name="Sturgill D."/>
            <person name="Sutton G."/>
            <person name="Sutton G.G."/>
            <person name="Tao W."/>
            <person name="Teichmann S."/>
            <person name="Tobari Y.N."/>
            <person name="Tomimura Y."/>
            <person name="Tsolas J.M."/>
            <person name="Valente V.L."/>
            <person name="Venter E."/>
            <person name="Venter J.C."/>
            <person name="Vicario S."/>
            <person name="Vieira F.G."/>
            <person name="Vilella A.J."/>
            <person name="Villasante A."/>
            <person name="Walenz B."/>
            <person name="Wang J."/>
            <person name="Wasserman M."/>
            <person name="Watts T."/>
            <person name="Wilson D."/>
            <person name="Wilson R.K."/>
            <person name="Wing R.A."/>
            <person name="Wolfner M.F."/>
            <person name="Wong A."/>
            <person name="Wong G.K."/>
            <person name="Wu C.I."/>
            <person name="Wu G."/>
            <person name="Yamamoto D."/>
            <person name="Yang H.P."/>
            <person name="Yang S.P."/>
            <person name="Yorke J.A."/>
            <person name="Yoshida K."/>
            <person name="Zdobnov E."/>
            <person name="Zhang P."/>
            <person name="Zhang Y."/>
            <person name="Zimin A.V."/>
            <person name="Baldwin J."/>
            <person name="Abdouelleil A."/>
            <person name="Abdulkadir J."/>
            <person name="Abebe A."/>
            <person name="Abera B."/>
            <person name="Abreu J."/>
            <person name="Acer S.C."/>
            <person name="Aftuck L."/>
            <person name="Alexander A."/>
            <person name="An P."/>
            <person name="Anderson E."/>
            <person name="Anderson S."/>
            <person name="Arachi H."/>
            <person name="Azer M."/>
            <person name="Bachantsang P."/>
            <person name="Barry A."/>
            <person name="Bayul T."/>
            <person name="Berlin A."/>
            <person name="Bessette D."/>
            <person name="Bloom T."/>
            <person name="Blye J."/>
            <person name="Boguslavskiy L."/>
            <person name="Bonnet C."/>
            <person name="Boukhgalter B."/>
            <person name="Bourzgui I."/>
            <person name="Brown A."/>
            <person name="Cahill P."/>
            <person name="Channer S."/>
            <person name="Cheshatsang Y."/>
            <person name="Chuda L."/>
            <person name="Citroen M."/>
            <person name="Collymore A."/>
            <person name="Cooke P."/>
            <person name="Costello M."/>
            <person name="D'Aco K."/>
            <person name="Daza R."/>
            <person name="De Haan G."/>
            <person name="DeGray S."/>
            <person name="DeMaso C."/>
            <person name="Dhargay N."/>
            <person name="Dooley K."/>
            <person name="Dooley E."/>
            <person name="Doricent M."/>
            <person name="Dorje P."/>
            <person name="Dorjee K."/>
            <person name="Dupes A."/>
            <person name="Elong R."/>
            <person name="Falk J."/>
            <person name="Farina A."/>
            <person name="Faro S."/>
            <person name="Ferguson D."/>
            <person name="Fisher S."/>
            <person name="Foley C.D."/>
            <person name="Franke A."/>
            <person name="Friedrich D."/>
            <person name="Gadbois L."/>
            <person name="Gearin G."/>
            <person name="Gearin C.R."/>
            <person name="Giannoukos G."/>
            <person name="Goode T."/>
            <person name="Graham J."/>
            <person name="Grandbois E."/>
            <person name="Grewal S."/>
            <person name="Gyaltsen K."/>
            <person name="Hafez N."/>
            <person name="Hagos B."/>
            <person name="Hall J."/>
            <person name="Henson C."/>
            <person name="Hollinger A."/>
            <person name="Honan T."/>
            <person name="Huard M.D."/>
            <person name="Hughes L."/>
            <person name="Hurhula B."/>
            <person name="Husby M.E."/>
            <person name="Kamat A."/>
            <person name="Kanga B."/>
            <person name="Kashin S."/>
            <person name="Khazanovich D."/>
            <person name="Kisner P."/>
            <person name="Lance K."/>
            <person name="Lara M."/>
            <person name="Lee W."/>
            <person name="Lennon N."/>
            <person name="Letendre F."/>
            <person name="LeVine R."/>
            <person name="Lipovsky A."/>
            <person name="Liu X."/>
            <person name="Liu J."/>
            <person name="Liu S."/>
            <person name="Lokyitsang T."/>
            <person name="Lokyitsang Y."/>
            <person name="Lubonja R."/>
            <person name="Lui A."/>
            <person name="MacDonald P."/>
            <person name="Magnisalis V."/>
            <person name="Maru K."/>
            <person name="Matthews C."/>
            <person name="McCusker W."/>
            <person name="McDonough S."/>
            <person name="Mehta T."/>
            <person name="Meldrim J."/>
            <person name="Meneus L."/>
            <person name="Mihai O."/>
            <person name="Mihalev A."/>
            <person name="Mihova T."/>
            <person name="Mittelman R."/>
            <person name="Mlenga V."/>
            <person name="Montmayeur A."/>
            <person name="Mulrain L."/>
            <person name="Navidi A."/>
            <person name="Naylor J."/>
            <person name="Negash T."/>
            <person name="Nguyen T."/>
            <person name="Nguyen N."/>
            <person name="Nicol R."/>
            <person name="Norbu C."/>
            <person name="Norbu N."/>
            <person name="Novod N."/>
            <person name="O'Neill B."/>
            <person name="Osman S."/>
            <person name="Markiewicz E."/>
            <person name="Oyono O.L."/>
            <person name="Patti C."/>
            <person name="Phunkhang P."/>
            <person name="Pierre F."/>
            <person name="Priest M."/>
            <person name="Raghuraman S."/>
            <person name="Rege F."/>
            <person name="Reyes R."/>
            <person name="Rise C."/>
            <person name="Rogov P."/>
            <person name="Ross K."/>
            <person name="Ryan E."/>
            <person name="Settipalli S."/>
            <person name="Shea T."/>
            <person name="Sherpa N."/>
            <person name="Shi L."/>
            <person name="Shih D."/>
            <person name="Sparrow T."/>
            <person name="Spaulding J."/>
            <person name="Stalker J."/>
            <person name="Stange-Thomann N."/>
            <person name="Stavropoulos S."/>
            <person name="Stone C."/>
            <person name="Strader C."/>
            <person name="Tesfaye S."/>
            <person name="Thomson T."/>
            <person name="Thoulutsang Y."/>
            <person name="Thoulutsang D."/>
            <person name="Topham K."/>
            <person name="Topping I."/>
            <person name="Tsamla T."/>
            <person name="Vassiliev H."/>
            <person name="Vo A."/>
            <person name="Wangchuk T."/>
            <person name="Wangdi T."/>
            <person name="Weiand M."/>
            <person name="Wilkinson J."/>
            <person name="Wilson A."/>
            <person name="Yadav S."/>
            <person name="Young G."/>
            <person name="Yu Q."/>
            <person name="Zembek L."/>
            <person name="Zhong D."/>
            <person name="Zimmer A."/>
            <person name="Zwirko Z."/>
            <person name="Jaffe D.B."/>
            <person name="Alvarez P."/>
            <person name="Brockman W."/>
            <person name="Butler J."/>
            <person name="Chin C."/>
            <person name="Gnerre S."/>
            <person name="Grabherr M."/>
            <person name="Kleber M."/>
            <person name="Mauceli E."/>
            <person name="MacCallum I."/>
        </authorList>
    </citation>
    <scope>NUCLEOTIDE SEQUENCE [LARGE SCALE GENOMIC DNA]</scope>
    <source>
        <strain evidence="3">white501</strain>
    </source>
</reference>
<organism evidence="2 3">
    <name type="scientific">Drosophila simulans</name>
    <name type="common">Fruit fly</name>
    <dbReference type="NCBI Taxonomy" id="7240"/>
    <lineage>
        <taxon>Eukaryota</taxon>
        <taxon>Metazoa</taxon>
        <taxon>Ecdysozoa</taxon>
        <taxon>Arthropoda</taxon>
        <taxon>Hexapoda</taxon>
        <taxon>Insecta</taxon>
        <taxon>Pterygota</taxon>
        <taxon>Neoptera</taxon>
        <taxon>Endopterygota</taxon>
        <taxon>Diptera</taxon>
        <taxon>Brachycera</taxon>
        <taxon>Muscomorpha</taxon>
        <taxon>Ephydroidea</taxon>
        <taxon>Drosophilidae</taxon>
        <taxon>Drosophila</taxon>
        <taxon>Sophophora</taxon>
    </lineage>
</organism>
<gene>
    <name evidence="2" type="primary">Dsim\GD10158</name>
    <name evidence="2" type="ORF">Dsim_GD10158</name>
</gene>
<accession>B4NV62</accession>
<sequence>MDDSVTPATTTAATEIGTKKKICNSDDGGNKDGGEKGNENGGEKNNQDGDR</sequence>
<protein>
    <submittedName>
        <fullName evidence="2">GD10158</fullName>
    </submittedName>
</protein>
<dbReference type="AlphaFoldDB" id="B4NV62"/>
<keyword evidence="3" id="KW-1185">Reference proteome</keyword>
<dbReference type="EMBL" id="CH986120">
    <property type="protein sequence ID" value="EDX15937.1"/>
    <property type="molecule type" value="Genomic_DNA"/>
</dbReference>
<evidence type="ECO:0000313" key="3">
    <source>
        <dbReference type="Proteomes" id="UP000000304"/>
    </source>
</evidence>
<dbReference type="Proteomes" id="UP000000304">
    <property type="component" value="Unassembled WGS sequence"/>
</dbReference>
<feature type="compositionally biased region" description="Polar residues" evidence="1">
    <location>
        <begin position="1"/>
        <end position="13"/>
    </location>
</feature>
<feature type="compositionally biased region" description="Basic and acidic residues" evidence="1">
    <location>
        <begin position="28"/>
        <end position="51"/>
    </location>
</feature>
<proteinExistence type="predicted"/>
<dbReference type="HOGENOM" id="CLU_3108666_0_0_1"/>